<accession>A0A239LQ59</accession>
<proteinExistence type="predicted"/>
<gene>
    <name evidence="1" type="ORF">SAMN05421770_107164</name>
</gene>
<organism evidence="1 2">
    <name type="scientific">Granulicella rosea</name>
    <dbReference type="NCBI Taxonomy" id="474952"/>
    <lineage>
        <taxon>Bacteria</taxon>
        <taxon>Pseudomonadati</taxon>
        <taxon>Acidobacteriota</taxon>
        <taxon>Terriglobia</taxon>
        <taxon>Terriglobales</taxon>
        <taxon>Acidobacteriaceae</taxon>
        <taxon>Granulicella</taxon>
    </lineage>
</organism>
<reference evidence="1 2" key="1">
    <citation type="submission" date="2017-06" db="EMBL/GenBank/DDBJ databases">
        <authorList>
            <person name="Kim H.J."/>
            <person name="Triplett B.A."/>
        </authorList>
    </citation>
    <scope>NUCLEOTIDE SEQUENCE [LARGE SCALE GENOMIC DNA]</scope>
    <source>
        <strain evidence="1 2">DSM 18704</strain>
    </source>
</reference>
<sequence>MTRSQPANRRRFLFGLVWIVLILALWQHERSAFAHYAGVKDQFETVAEGQSEASVYSRLGKPSYHEGRCGTIARISTGCQVEFVYGHPFSPLTADYFIVEFNGDHEVIATRHWVSP</sequence>
<dbReference type="EMBL" id="FZOU01000007">
    <property type="protein sequence ID" value="SNT32008.1"/>
    <property type="molecule type" value="Genomic_DNA"/>
</dbReference>
<dbReference type="Proteomes" id="UP000198356">
    <property type="component" value="Unassembled WGS sequence"/>
</dbReference>
<protein>
    <submittedName>
        <fullName evidence="1">Uncharacterized protein</fullName>
    </submittedName>
</protein>
<evidence type="ECO:0000313" key="1">
    <source>
        <dbReference type="EMBL" id="SNT32008.1"/>
    </source>
</evidence>
<dbReference type="AlphaFoldDB" id="A0A239LQ59"/>
<dbReference type="RefSeq" id="WP_089409777.1">
    <property type="nucleotide sequence ID" value="NZ_FZOU01000007.1"/>
</dbReference>
<keyword evidence="2" id="KW-1185">Reference proteome</keyword>
<name>A0A239LQ59_9BACT</name>
<evidence type="ECO:0000313" key="2">
    <source>
        <dbReference type="Proteomes" id="UP000198356"/>
    </source>
</evidence>